<dbReference type="CDD" id="cd03392">
    <property type="entry name" value="PAP2_like_2"/>
    <property type="match status" value="1"/>
</dbReference>
<name>A0A4Q9RC03_9GAMM</name>
<evidence type="ECO:0000313" key="9">
    <source>
        <dbReference type="EMBL" id="TBU97789.1"/>
    </source>
</evidence>
<dbReference type="SUPFAM" id="SSF48317">
    <property type="entry name" value="Acid phosphatase/Vanadium-dependent haloperoxidase"/>
    <property type="match status" value="1"/>
</dbReference>
<dbReference type="InterPro" id="IPR036938">
    <property type="entry name" value="PAP2/HPO_sf"/>
</dbReference>
<feature type="transmembrane region" description="Helical" evidence="7">
    <location>
        <begin position="282"/>
        <end position="300"/>
    </location>
</feature>
<evidence type="ECO:0000256" key="3">
    <source>
        <dbReference type="ARBA" id="ARBA00022475"/>
    </source>
</evidence>
<feature type="transmembrane region" description="Helical" evidence="7">
    <location>
        <begin position="143"/>
        <end position="164"/>
    </location>
</feature>
<dbReference type="InterPro" id="IPR032816">
    <property type="entry name" value="VTT_dom"/>
</dbReference>
<dbReference type="Gene3D" id="1.20.144.10">
    <property type="entry name" value="Phosphatidic acid phosphatase type 2/haloperoxidase"/>
    <property type="match status" value="2"/>
</dbReference>
<proteinExistence type="inferred from homology"/>
<protein>
    <submittedName>
        <fullName evidence="9">Phosphoesterase</fullName>
    </submittedName>
</protein>
<dbReference type="Pfam" id="PF01569">
    <property type="entry name" value="PAP2"/>
    <property type="match status" value="1"/>
</dbReference>
<feature type="transmembrane region" description="Helical" evidence="7">
    <location>
        <begin position="320"/>
        <end position="340"/>
    </location>
</feature>
<keyword evidence="5 7" id="KW-1133">Transmembrane helix</keyword>
<evidence type="ECO:0000256" key="7">
    <source>
        <dbReference type="SAM" id="Phobius"/>
    </source>
</evidence>
<feature type="domain" description="Phosphatidic acid phosphatase type 2/haloperoxidase" evidence="8">
    <location>
        <begin position="282"/>
        <end position="393"/>
    </location>
</feature>
<accession>A0A4Q9RC03</accession>
<dbReference type="AlphaFoldDB" id="A0A4Q9RC03"/>
<evidence type="ECO:0000313" key="10">
    <source>
        <dbReference type="Proteomes" id="UP000292639"/>
    </source>
</evidence>
<dbReference type="SMART" id="SM00014">
    <property type="entry name" value="acidPPc"/>
    <property type="match status" value="1"/>
</dbReference>
<evidence type="ECO:0000256" key="1">
    <source>
        <dbReference type="ARBA" id="ARBA00004651"/>
    </source>
</evidence>
<feature type="transmembrane region" description="Helical" evidence="7">
    <location>
        <begin position="260"/>
        <end position="277"/>
    </location>
</feature>
<feature type="transmembrane region" description="Helical" evidence="7">
    <location>
        <begin position="208"/>
        <end position="228"/>
    </location>
</feature>
<dbReference type="PANTHER" id="PTHR30353">
    <property type="entry name" value="INNER MEMBRANE PROTEIN DEDA-RELATED"/>
    <property type="match status" value="1"/>
</dbReference>
<evidence type="ECO:0000256" key="4">
    <source>
        <dbReference type="ARBA" id="ARBA00022692"/>
    </source>
</evidence>
<dbReference type="GO" id="GO:0005886">
    <property type="term" value="C:plasma membrane"/>
    <property type="evidence" value="ECO:0007669"/>
    <property type="project" value="UniProtKB-SubCell"/>
</dbReference>
<reference evidence="9 10" key="1">
    <citation type="submission" date="2018-06" db="EMBL/GenBank/DDBJ databases">
        <title>Three novel Pseudomonas species isolated from symptomatic oak.</title>
        <authorList>
            <person name="Bueno-Gonzalez V."/>
            <person name="Brady C."/>
        </authorList>
    </citation>
    <scope>NUCLEOTIDE SEQUENCE [LARGE SCALE GENOMIC DNA]</scope>
    <source>
        <strain evidence="9 10">P17C</strain>
    </source>
</reference>
<comment type="similarity">
    <text evidence="2">Belongs to the DedA family.</text>
</comment>
<gene>
    <name evidence="9" type="ORF">DNJ96_08025</name>
</gene>
<feature type="transmembrane region" description="Helical" evidence="7">
    <location>
        <begin position="410"/>
        <end position="427"/>
    </location>
</feature>
<dbReference type="InterPro" id="IPR032818">
    <property type="entry name" value="DedA-like"/>
</dbReference>
<keyword evidence="6 7" id="KW-0472">Membrane</keyword>
<evidence type="ECO:0000259" key="8">
    <source>
        <dbReference type="SMART" id="SM00014"/>
    </source>
</evidence>
<dbReference type="RefSeq" id="WP_131183453.1">
    <property type="nucleotide sequence ID" value="NZ_QJUO01000004.1"/>
</dbReference>
<dbReference type="EMBL" id="QJUP01000008">
    <property type="protein sequence ID" value="TBU97789.1"/>
    <property type="molecule type" value="Genomic_DNA"/>
</dbReference>
<comment type="subcellular location">
    <subcellularLocation>
        <location evidence="1">Cell membrane</location>
        <topology evidence="1">Multi-pass membrane protein</topology>
    </subcellularLocation>
</comment>
<dbReference type="InterPro" id="IPR000326">
    <property type="entry name" value="PAP2/HPO"/>
</dbReference>
<evidence type="ECO:0000256" key="5">
    <source>
        <dbReference type="ARBA" id="ARBA00022989"/>
    </source>
</evidence>
<dbReference type="Proteomes" id="UP000292639">
    <property type="component" value="Unassembled WGS sequence"/>
</dbReference>
<feature type="transmembrane region" description="Helical" evidence="7">
    <location>
        <begin position="176"/>
        <end position="196"/>
    </location>
</feature>
<organism evidence="9 10">
    <name type="scientific">Stutzerimonas kirkiae</name>
    <dbReference type="NCBI Taxonomy" id="2211392"/>
    <lineage>
        <taxon>Bacteria</taxon>
        <taxon>Pseudomonadati</taxon>
        <taxon>Pseudomonadota</taxon>
        <taxon>Gammaproteobacteria</taxon>
        <taxon>Pseudomonadales</taxon>
        <taxon>Pseudomonadaceae</taxon>
        <taxon>Stutzerimonas</taxon>
    </lineage>
</organism>
<comment type="caution">
    <text evidence="9">The sequence shown here is derived from an EMBL/GenBank/DDBJ whole genome shotgun (WGS) entry which is preliminary data.</text>
</comment>
<feature type="transmembrane region" description="Helical" evidence="7">
    <location>
        <begin position="352"/>
        <end position="372"/>
    </location>
</feature>
<keyword evidence="10" id="KW-1185">Reference proteome</keyword>
<feature type="transmembrane region" description="Helical" evidence="7">
    <location>
        <begin position="20"/>
        <end position="51"/>
    </location>
</feature>
<evidence type="ECO:0000256" key="6">
    <source>
        <dbReference type="ARBA" id="ARBA00023136"/>
    </source>
</evidence>
<keyword evidence="3" id="KW-1003">Cell membrane</keyword>
<feature type="transmembrane region" description="Helical" evidence="7">
    <location>
        <begin position="378"/>
        <end position="398"/>
    </location>
</feature>
<sequence>MGQWLDTLTSWLSSHPEWLGLALLLAACIECLAIVGLLVPGTFLLFTIAMLAGSGALTLGQTLLLGYLGGLLGDLLSYALGRRYHRSIRRLPGLRNHPQWLLRAEHYFANYGVASLLVGRFIGPLRPMLPMTAGMLDMPFARFLLVSLASAAGWSITYLVPGWSTGAALRLPLPEGFWADAGVIALILLLTIGGIVHGSLRQMRWASALSSLLVALALGSLFIGWPHLQAFDQGLLAVIQDERSPALDRVMMVITRFGDFHAQLLAATLLCLLLLALRQWRALLFASATLVGAALGNETLKNLFARSRPEVLLEQLPTYSFPSGHSSAAFAFCLVLGVLAGRGQPPRMRLAWLLLAGLPAAAIAGSRVYLGVHWPTDVIAGALLAGSACTLSLLLVQWRAPLQPLSARTWRIILPASLLLLCAYTAWNSSGNQQLYRYEVIEEQAEA</sequence>
<dbReference type="Pfam" id="PF09335">
    <property type="entry name" value="VTT_dom"/>
    <property type="match status" value="1"/>
</dbReference>
<evidence type="ECO:0000256" key="2">
    <source>
        <dbReference type="ARBA" id="ARBA00010792"/>
    </source>
</evidence>
<dbReference type="PANTHER" id="PTHR30353:SF15">
    <property type="entry name" value="INNER MEMBRANE PROTEIN YABI"/>
    <property type="match status" value="1"/>
</dbReference>
<feature type="transmembrane region" description="Helical" evidence="7">
    <location>
        <begin position="63"/>
        <end position="80"/>
    </location>
</feature>
<keyword evidence="4 7" id="KW-0812">Transmembrane</keyword>